<sequence>MVLSLNTKADFIVNSTLFLGLPEYGKIMIGDKAFEFYHQYNSGKFVQIPWGEIELVQAMVLFKGKWIPRYAIHTKRYGTFTFASQQPKLVLKAMHTYIDRHKIVKSPSLFHWLKQRIRRQKLKQ</sequence>
<accession>A0AB94IDF9</accession>
<dbReference type="Pfam" id="PF06115">
    <property type="entry name" value="DUF956"/>
    <property type="match status" value="1"/>
</dbReference>
<evidence type="ECO:0000313" key="1">
    <source>
        <dbReference type="EMBL" id="TEA27501.1"/>
    </source>
</evidence>
<comment type="caution">
    <text evidence="1">The sequence shown here is derived from an EMBL/GenBank/DDBJ whole genome shotgun (WGS) entry which is preliminary data.</text>
</comment>
<keyword evidence="2" id="KW-1185">Reference proteome</keyword>
<dbReference type="RefSeq" id="WP_024495784.1">
    <property type="nucleotide sequence ID" value="NZ_AWGA01000036.1"/>
</dbReference>
<dbReference type="EMBL" id="AWGA01000036">
    <property type="protein sequence ID" value="TEA27501.1"/>
    <property type="molecule type" value="Genomic_DNA"/>
</dbReference>
<dbReference type="InterPro" id="IPR010360">
    <property type="entry name" value="DUF956"/>
</dbReference>
<name>A0AB94IDF9_9GAMM</name>
<dbReference type="PIRSF" id="PIRSF021265">
    <property type="entry name" value="DUF956"/>
    <property type="match status" value="1"/>
</dbReference>
<gene>
    <name evidence="1" type="ORF">O970_03510</name>
</gene>
<protein>
    <submittedName>
        <fullName evidence="1">DUF956 family protein</fullName>
    </submittedName>
</protein>
<evidence type="ECO:0000313" key="2">
    <source>
        <dbReference type="Proteomes" id="UP000506160"/>
    </source>
</evidence>
<dbReference type="Proteomes" id="UP000506160">
    <property type="component" value="Unassembled WGS sequence"/>
</dbReference>
<dbReference type="AlphaFoldDB" id="A0AB94IDF9"/>
<proteinExistence type="predicted"/>
<organism evidence="1 2">
    <name type="scientific">Candidatus Schmidhempelia bombi str. Bimp</name>
    <dbReference type="NCBI Taxonomy" id="1387197"/>
    <lineage>
        <taxon>Bacteria</taxon>
        <taxon>Pseudomonadati</taxon>
        <taxon>Pseudomonadota</taxon>
        <taxon>Gammaproteobacteria</taxon>
        <taxon>Orbales</taxon>
        <taxon>Orbaceae</taxon>
        <taxon>Candidatus Schmidhempelia</taxon>
    </lineage>
</organism>
<reference evidence="1 2" key="1">
    <citation type="journal article" date="2014" name="Appl. Environ. Microbiol.">
        <title>Genomic features of a bumble bee symbiont reflect its host environment.</title>
        <authorList>
            <person name="Martinson V.G."/>
            <person name="Magoc T."/>
            <person name="Koch H."/>
            <person name="Salzberg S.L."/>
            <person name="Moran N.A."/>
        </authorList>
    </citation>
    <scope>NUCLEOTIDE SEQUENCE [LARGE SCALE GENOMIC DNA]</scope>
    <source>
        <strain evidence="1 2">Bimp</strain>
    </source>
</reference>